<dbReference type="RefSeq" id="WP_181407416.1">
    <property type="nucleotide sequence ID" value="NZ_CAXOSG010000013.1"/>
</dbReference>
<protein>
    <submittedName>
        <fullName evidence="1">Uncharacterized protein</fullName>
    </submittedName>
</protein>
<gene>
    <name evidence="1" type="ORF">OSC06_20930</name>
</gene>
<name>A0AAE4FHZ4_MORMO</name>
<evidence type="ECO:0000313" key="2">
    <source>
        <dbReference type="Proteomes" id="UP001182247"/>
    </source>
</evidence>
<proteinExistence type="predicted"/>
<dbReference type="Proteomes" id="UP001182247">
    <property type="component" value="Unassembled WGS sequence"/>
</dbReference>
<accession>A0AAE4FHZ4</accession>
<dbReference type="EMBL" id="JAPKIY010000068">
    <property type="protein sequence ID" value="MDS0900414.1"/>
    <property type="molecule type" value="Genomic_DNA"/>
</dbReference>
<comment type="caution">
    <text evidence="1">The sequence shown here is derived from an EMBL/GenBank/DDBJ whole genome shotgun (WGS) entry which is preliminary data.</text>
</comment>
<dbReference type="AlphaFoldDB" id="A0AAE4FHZ4"/>
<organism evidence="1 2">
    <name type="scientific">Morganella morganii</name>
    <name type="common">Proteus morganii</name>
    <dbReference type="NCBI Taxonomy" id="582"/>
    <lineage>
        <taxon>Bacteria</taxon>
        <taxon>Pseudomonadati</taxon>
        <taxon>Pseudomonadota</taxon>
        <taxon>Gammaproteobacteria</taxon>
        <taxon>Enterobacterales</taxon>
        <taxon>Morganellaceae</taxon>
        <taxon>Morganella</taxon>
    </lineage>
</organism>
<sequence length="54" mass="5854">MASILTPHCLTDCLAKMDNAAEELAYSNRVALLSSSVTATARMVTFEKGVYTAW</sequence>
<evidence type="ECO:0000313" key="1">
    <source>
        <dbReference type="EMBL" id="MDS0900414.1"/>
    </source>
</evidence>
<reference evidence="1" key="1">
    <citation type="submission" date="2023-02" db="EMBL/GenBank/DDBJ databases">
        <title>Detection, antimicrobial susceptibility and genomic characterization of NDM-producing species of Morganellaceae, Yersiniaceae, and Enterobacteriaceae other than Klebsiella.</title>
        <authorList>
            <person name="Camargo C.H."/>
            <person name="Sacchi C.T."/>
            <person name="Campos K.R."/>
        </authorList>
    </citation>
    <scope>NUCLEOTIDE SEQUENCE</scope>
    <source>
        <strain evidence="1">1189_21</strain>
    </source>
</reference>